<evidence type="ECO:0000313" key="1">
    <source>
        <dbReference type="EMBL" id="AZF88800.1"/>
    </source>
</evidence>
<reference evidence="2" key="1">
    <citation type="submission" date="2018-11" db="EMBL/GenBank/DDBJ databases">
        <authorList>
            <person name="Olsen N.S."/>
            <person name="Kot W."/>
            <person name="Hansen L.H."/>
        </authorList>
    </citation>
    <scope>NUCLEOTIDE SEQUENCE [LARGE SCALE GENOMIC DNA]</scope>
</reference>
<dbReference type="EMBL" id="MK125141">
    <property type="protein sequence ID" value="AZF88800.1"/>
    <property type="molecule type" value="Genomic_DNA"/>
</dbReference>
<keyword evidence="2" id="KW-1185">Reference proteome</keyword>
<sequence>MSVIHHYLAFPGGGVSALRKLGQTLEERHDLDGILEGPEEGEKWRIVASEMIHAAEGPDVALYYVIPASVPPHHEALYLSQALVKAATK</sequence>
<accession>A0A3G8F347</accession>
<organism evidence="1 2">
    <name type="scientific">Salmonella phage Lumpael</name>
    <dbReference type="NCBI Taxonomy" id="2488859"/>
    <lineage>
        <taxon>Viruses</taxon>
        <taxon>Duplodnaviria</taxon>
        <taxon>Heunggongvirae</taxon>
        <taxon>Uroviricota</taxon>
        <taxon>Caudoviricetes</taxon>
        <taxon>Murrayvirus</taxon>
        <taxon>Murrayvirus lumpael</taxon>
    </lineage>
</organism>
<dbReference type="RefSeq" id="YP_009816985.1">
    <property type="nucleotide sequence ID" value="NC_048113.1"/>
</dbReference>
<evidence type="ECO:0000313" key="2">
    <source>
        <dbReference type="Proteomes" id="UP000270437"/>
    </source>
</evidence>
<name>A0A3G8F347_9CAUD</name>
<protein>
    <submittedName>
        <fullName evidence="1">Uncharacterized protein</fullName>
    </submittedName>
</protein>
<dbReference type="Proteomes" id="UP000270437">
    <property type="component" value="Segment"/>
</dbReference>
<proteinExistence type="predicted"/>
<dbReference type="GeneID" id="55008298"/>
<dbReference type="KEGG" id="vg:55008298"/>